<dbReference type="AlphaFoldDB" id="A0A381RA51"/>
<protein>
    <recommendedName>
        <fullName evidence="2">MmcQ-like protein</fullName>
    </recommendedName>
</protein>
<dbReference type="PANTHER" id="PTHR35145">
    <property type="entry name" value="CYTOPLASMIC PROTEIN-RELATED"/>
    <property type="match status" value="1"/>
</dbReference>
<evidence type="ECO:0008006" key="2">
    <source>
        <dbReference type="Google" id="ProtNLM"/>
    </source>
</evidence>
<dbReference type="Gene3D" id="3.90.1150.30">
    <property type="match status" value="1"/>
</dbReference>
<proteinExistence type="predicted"/>
<gene>
    <name evidence="1" type="ORF">METZ01_LOCUS41365</name>
</gene>
<name>A0A381RA51_9ZZZZ</name>
<sequence>MNGEQARSYFLSLPEALEDFPFSPDTPVFKIKTKMFGFLRYKEGVGHINLKCNPEEAMVMRDIFESVIPGYHMNKEHWNTVILDGTVPREEIESMIDTSYALVVQNLTKTDRLRLEIRHGKSRIFVTE</sequence>
<reference evidence="1" key="1">
    <citation type="submission" date="2018-05" db="EMBL/GenBank/DDBJ databases">
        <authorList>
            <person name="Lanie J.A."/>
            <person name="Ng W.-L."/>
            <person name="Kazmierczak K.M."/>
            <person name="Andrzejewski T.M."/>
            <person name="Davidsen T.M."/>
            <person name="Wayne K.J."/>
            <person name="Tettelin H."/>
            <person name="Glass J.I."/>
            <person name="Rusch D."/>
            <person name="Podicherti R."/>
            <person name="Tsui H.-C.T."/>
            <person name="Winkler M.E."/>
        </authorList>
    </citation>
    <scope>NUCLEOTIDE SEQUENCE</scope>
</reference>
<dbReference type="Pfam" id="PF04237">
    <property type="entry name" value="YjbR"/>
    <property type="match status" value="1"/>
</dbReference>
<accession>A0A381RA51</accession>
<evidence type="ECO:0000313" key="1">
    <source>
        <dbReference type="EMBL" id="SUZ88511.1"/>
    </source>
</evidence>
<dbReference type="SUPFAM" id="SSF142906">
    <property type="entry name" value="YjbR-like"/>
    <property type="match status" value="1"/>
</dbReference>
<dbReference type="InterPro" id="IPR058532">
    <property type="entry name" value="YjbR/MT2646/Rv2570-like"/>
</dbReference>
<dbReference type="InterPro" id="IPR007351">
    <property type="entry name" value="YjbR"/>
</dbReference>
<organism evidence="1">
    <name type="scientific">marine metagenome</name>
    <dbReference type="NCBI Taxonomy" id="408172"/>
    <lineage>
        <taxon>unclassified sequences</taxon>
        <taxon>metagenomes</taxon>
        <taxon>ecological metagenomes</taxon>
    </lineage>
</organism>
<dbReference type="PANTHER" id="PTHR35145:SF1">
    <property type="entry name" value="CYTOPLASMIC PROTEIN"/>
    <property type="match status" value="1"/>
</dbReference>
<dbReference type="EMBL" id="UINC01001773">
    <property type="protein sequence ID" value="SUZ88511.1"/>
    <property type="molecule type" value="Genomic_DNA"/>
</dbReference>
<dbReference type="InterPro" id="IPR038056">
    <property type="entry name" value="YjbR-like_sf"/>
</dbReference>